<name>A0A931CA59_9ACTN</name>
<reference evidence="3" key="1">
    <citation type="submission" date="2020-11" db="EMBL/GenBank/DDBJ databases">
        <title>Isolation and identification of active actinomycetes.</title>
        <authorList>
            <person name="Sun X."/>
        </authorList>
    </citation>
    <scope>NUCLEOTIDE SEQUENCE</scope>
    <source>
        <strain evidence="3">NEAU-A11</strain>
    </source>
</reference>
<proteinExistence type="predicted"/>
<protein>
    <recommendedName>
        <fullName evidence="5">BcpO-related WXXGXW repeat protein</fullName>
    </recommendedName>
</protein>
<evidence type="ECO:0000313" key="3">
    <source>
        <dbReference type="EMBL" id="MBG0562353.1"/>
    </source>
</evidence>
<dbReference type="Proteomes" id="UP000598146">
    <property type="component" value="Unassembled WGS sequence"/>
</dbReference>
<accession>A0A931CA59</accession>
<dbReference type="EMBL" id="JADQTO010000005">
    <property type="protein sequence ID" value="MBG0562353.1"/>
    <property type="molecule type" value="Genomic_DNA"/>
</dbReference>
<evidence type="ECO:0008006" key="5">
    <source>
        <dbReference type="Google" id="ProtNLM"/>
    </source>
</evidence>
<dbReference type="RefSeq" id="WP_196414136.1">
    <property type="nucleotide sequence ID" value="NZ_JADQTO010000005.1"/>
</dbReference>
<evidence type="ECO:0000256" key="2">
    <source>
        <dbReference type="SAM" id="SignalP"/>
    </source>
</evidence>
<evidence type="ECO:0000313" key="4">
    <source>
        <dbReference type="Proteomes" id="UP000598146"/>
    </source>
</evidence>
<sequence>MNKAIRSLAIAGMSLAAGAMIGVGPVHAAPATDQAAGSNAGYHAQSWADYDYVVGYFRWQRSCRNAGWTGIKYGAWDKYKCSPVRVSWRGWAWKLQVRQEYWNWDDWDGGWPGDWPYKPDYVGSPFNIGQPYKHNGFPWKNYKGNKFDHWKDAPGDKYQDWKYPQGPNDKYQGQYPQGPHDKYQDQYPQGPHDKYQDQDWKYPQGQHDKVKDWKGMP</sequence>
<dbReference type="AlphaFoldDB" id="A0A931CA59"/>
<keyword evidence="4" id="KW-1185">Reference proteome</keyword>
<feature type="signal peptide" evidence="2">
    <location>
        <begin position="1"/>
        <end position="28"/>
    </location>
</feature>
<organism evidence="3 4">
    <name type="scientific">Actinoplanes aureus</name>
    <dbReference type="NCBI Taxonomy" id="2792083"/>
    <lineage>
        <taxon>Bacteria</taxon>
        <taxon>Bacillati</taxon>
        <taxon>Actinomycetota</taxon>
        <taxon>Actinomycetes</taxon>
        <taxon>Micromonosporales</taxon>
        <taxon>Micromonosporaceae</taxon>
        <taxon>Actinoplanes</taxon>
    </lineage>
</organism>
<comment type="caution">
    <text evidence="3">The sequence shown here is derived from an EMBL/GenBank/DDBJ whole genome shotgun (WGS) entry which is preliminary data.</text>
</comment>
<feature type="compositionally biased region" description="Basic and acidic residues" evidence="1">
    <location>
        <begin position="191"/>
        <end position="217"/>
    </location>
</feature>
<gene>
    <name evidence="3" type="ORF">I4J89_12850</name>
</gene>
<keyword evidence="2" id="KW-0732">Signal</keyword>
<evidence type="ECO:0000256" key="1">
    <source>
        <dbReference type="SAM" id="MobiDB-lite"/>
    </source>
</evidence>
<feature type="region of interest" description="Disordered" evidence="1">
    <location>
        <begin position="158"/>
        <end position="217"/>
    </location>
</feature>
<feature type="chain" id="PRO_5037665119" description="BcpO-related WXXGXW repeat protein" evidence="2">
    <location>
        <begin position="29"/>
        <end position="217"/>
    </location>
</feature>